<proteinExistence type="inferred from homology"/>
<name>A0AA88TGK9_9TELE</name>
<organism evidence="12 13">
    <name type="scientific">Cirrhinus molitorella</name>
    <name type="common">mud carp</name>
    <dbReference type="NCBI Taxonomy" id="172907"/>
    <lineage>
        <taxon>Eukaryota</taxon>
        <taxon>Metazoa</taxon>
        <taxon>Chordata</taxon>
        <taxon>Craniata</taxon>
        <taxon>Vertebrata</taxon>
        <taxon>Euteleostomi</taxon>
        <taxon>Actinopterygii</taxon>
        <taxon>Neopterygii</taxon>
        <taxon>Teleostei</taxon>
        <taxon>Ostariophysi</taxon>
        <taxon>Cypriniformes</taxon>
        <taxon>Cyprinidae</taxon>
        <taxon>Labeoninae</taxon>
        <taxon>Labeonini</taxon>
        <taxon>Cirrhinus</taxon>
    </lineage>
</organism>
<dbReference type="EMBL" id="JAUYZG010000016">
    <property type="protein sequence ID" value="KAK2885705.1"/>
    <property type="molecule type" value="Genomic_DNA"/>
</dbReference>
<accession>A0AA88TGK9</accession>
<protein>
    <recommendedName>
        <fullName evidence="4">mRNA(cytosine(6666)) deaminase</fullName>
        <ecNumber evidence="4">3.5.4.36</ecNumber>
    </recommendedName>
    <alternativeName>
        <fullName evidence="11">mRNA(cytosine(6666)) deaminase 2</fullName>
    </alternativeName>
</protein>
<comment type="cofactor">
    <cofactor evidence="1">
        <name>Zn(2+)</name>
        <dbReference type="ChEBI" id="CHEBI:29105"/>
    </cofactor>
</comment>
<dbReference type="SUPFAM" id="SSF53927">
    <property type="entry name" value="Cytidine deaminase-like"/>
    <property type="match status" value="1"/>
</dbReference>
<dbReference type="InterPro" id="IPR016193">
    <property type="entry name" value="Cytidine_deaminase-like"/>
</dbReference>
<dbReference type="GO" id="GO:0003723">
    <property type="term" value="F:RNA binding"/>
    <property type="evidence" value="ECO:0007669"/>
    <property type="project" value="TreeGrafter"/>
</dbReference>
<comment type="caution">
    <text evidence="12">The sequence shown here is derived from an EMBL/GenBank/DDBJ whole genome shotgun (WGS) entry which is preliminary data.</text>
</comment>
<gene>
    <name evidence="12" type="ORF">Q8A67_016542</name>
</gene>
<evidence type="ECO:0000256" key="4">
    <source>
        <dbReference type="ARBA" id="ARBA00012742"/>
    </source>
</evidence>
<dbReference type="GO" id="GO:0006397">
    <property type="term" value="P:mRNA processing"/>
    <property type="evidence" value="ECO:0007669"/>
    <property type="project" value="UniProtKB-KW"/>
</dbReference>
<dbReference type="Gene3D" id="3.40.140.10">
    <property type="entry name" value="Cytidine Deaminase, domain 2"/>
    <property type="match status" value="1"/>
</dbReference>
<evidence type="ECO:0000256" key="1">
    <source>
        <dbReference type="ARBA" id="ARBA00001947"/>
    </source>
</evidence>
<dbReference type="FunFam" id="3.40.140.10:FF:000031">
    <property type="entry name" value="Probable C-&gt;U-editing enzyme APOBEC-2"/>
    <property type="match status" value="1"/>
</dbReference>
<evidence type="ECO:0000256" key="3">
    <source>
        <dbReference type="ARBA" id="ARBA00011881"/>
    </source>
</evidence>
<evidence type="ECO:0000256" key="8">
    <source>
        <dbReference type="ARBA" id="ARBA00022833"/>
    </source>
</evidence>
<dbReference type="InterPro" id="IPR002125">
    <property type="entry name" value="CMP_dCMP_dom"/>
</dbReference>
<evidence type="ECO:0000313" key="12">
    <source>
        <dbReference type="EMBL" id="KAK2885705.1"/>
    </source>
</evidence>
<dbReference type="GO" id="GO:0016554">
    <property type="term" value="P:cytidine to uridine editing"/>
    <property type="evidence" value="ECO:0007669"/>
    <property type="project" value="TreeGrafter"/>
</dbReference>
<evidence type="ECO:0000256" key="11">
    <source>
        <dbReference type="ARBA" id="ARBA00076258"/>
    </source>
</evidence>
<keyword evidence="7" id="KW-0378">Hydrolase</keyword>
<dbReference type="CDD" id="cd01283">
    <property type="entry name" value="cytidine_deaminase"/>
    <property type="match status" value="1"/>
</dbReference>
<comment type="subunit">
    <text evidence="3">Homotetramer.</text>
</comment>
<dbReference type="GO" id="GO:0004126">
    <property type="term" value="F:cytidine deaminase activity"/>
    <property type="evidence" value="ECO:0007669"/>
    <property type="project" value="TreeGrafter"/>
</dbReference>
<dbReference type="GO" id="GO:0005634">
    <property type="term" value="C:nucleus"/>
    <property type="evidence" value="ECO:0007669"/>
    <property type="project" value="TreeGrafter"/>
</dbReference>
<evidence type="ECO:0000256" key="10">
    <source>
        <dbReference type="ARBA" id="ARBA00059767"/>
    </source>
</evidence>
<dbReference type="PANTHER" id="PTHR13857">
    <property type="entry name" value="MRNA EDITING ENZYME"/>
    <property type="match status" value="1"/>
</dbReference>
<dbReference type="Proteomes" id="UP001187343">
    <property type="component" value="Unassembled WGS sequence"/>
</dbReference>
<dbReference type="AlphaFoldDB" id="A0AA88TGK9"/>
<dbReference type="Pfam" id="PF18772">
    <property type="entry name" value="APOBEC2"/>
    <property type="match status" value="1"/>
</dbReference>
<comment type="catalytic activity">
    <reaction evidence="9">
        <text>cytidine(6666) in apoB mRNA + H2O + H(+) = uridine(6666) in apoB mRNA + NH4(+)</text>
        <dbReference type="Rhea" id="RHEA:21772"/>
        <dbReference type="Rhea" id="RHEA-COMP:13888"/>
        <dbReference type="Rhea" id="RHEA-COMP:13889"/>
        <dbReference type="ChEBI" id="CHEBI:15377"/>
        <dbReference type="ChEBI" id="CHEBI:15378"/>
        <dbReference type="ChEBI" id="CHEBI:28938"/>
        <dbReference type="ChEBI" id="CHEBI:65315"/>
        <dbReference type="ChEBI" id="CHEBI:82748"/>
        <dbReference type="EC" id="3.5.4.36"/>
    </reaction>
</comment>
<dbReference type="PANTHER" id="PTHR13857:SF4">
    <property type="entry name" value="C-U-EDITING ENZYME APOBEC-2"/>
    <property type="match status" value="1"/>
</dbReference>
<evidence type="ECO:0000313" key="13">
    <source>
        <dbReference type="Proteomes" id="UP001187343"/>
    </source>
</evidence>
<evidence type="ECO:0000256" key="6">
    <source>
        <dbReference type="ARBA" id="ARBA00022723"/>
    </source>
</evidence>
<sequence length="292" mass="33877">MADRKDSKTPSKGGLIKKKEKKVEKVESKPEKEKEKNKEKSEKMTKKTEKTPESEQKNKSEKMTKKPEKTPESEQKNEETPQGNGEVAEGAERPAKDEEFELEPMELPPFEIIVGDKMNPTFFKFQFKNVEYSSGRNKTFLCYQVDIQGGSGEPDGLRGYLEDEHSGSHAEEAFFQQVLAYYDKSLRYTVTWYMSSSPCAACAAKLVELLQARKMMRLNIHCARLFEWEEPEIQAGLQALVRAGCKIRMMRPVDFAYVWSTFVENEEDNFTPWEDCQDNYDYYDERLCDILK</sequence>
<dbReference type="InterPro" id="IPR050610">
    <property type="entry name" value="APOBEC_Cyt_Deaminase"/>
</dbReference>
<keyword evidence="5" id="KW-0507">mRNA processing</keyword>
<keyword evidence="6" id="KW-0479">Metal-binding</keyword>
<dbReference type="EC" id="3.5.4.36" evidence="4"/>
<evidence type="ECO:0000256" key="9">
    <source>
        <dbReference type="ARBA" id="ARBA00050382"/>
    </source>
</evidence>
<keyword evidence="8" id="KW-0862">Zinc</keyword>
<dbReference type="PROSITE" id="PS51747">
    <property type="entry name" value="CYT_DCMP_DEAMINASES_2"/>
    <property type="match status" value="1"/>
</dbReference>
<dbReference type="GO" id="GO:0046872">
    <property type="term" value="F:metal ion binding"/>
    <property type="evidence" value="ECO:0007669"/>
    <property type="project" value="UniProtKB-KW"/>
</dbReference>
<evidence type="ECO:0000256" key="7">
    <source>
        <dbReference type="ARBA" id="ARBA00022801"/>
    </source>
</evidence>
<comment type="function">
    <text evidence="10">Probable C to U editing enzyme whose physiological substrate is not yet known. Does not display detectable apoB mRNA editing. Has a low intrinsic cytidine deaminase activity. May play a role in the epigenetic regulation of gene expression through the process of active DNA demethylation.</text>
</comment>
<evidence type="ECO:0000256" key="2">
    <source>
        <dbReference type="ARBA" id="ARBA00006576"/>
    </source>
</evidence>
<dbReference type="GO" id="GO:0005737">
    <property type="term" value="C:cytoplasm"/>
    <property type="evidence" value="ECO:0007669"/>
    <property type="project" value="TreeGrafter"/>
</dbReference>
<reference evidence="12" key="1">
    <citation type="submission" date="2023-08" db="EMBL/GenBank/DDBJ databases">
        <title>Chromosome-level Genome Assembly of mud carp (Cirrhinus molitorella).</title>
        <authorList>
            <person name="Liu H."/>
        </authorList>
    </citation>
    <scope>NUCLEOTIDE SEQUENCE</scope>
    <source>
        <strain evidence="12">Prfri</strain>
        <tissue evidence="12">Muscle</tissue>
    </source>
</reference>
<comment type="similarity">
    <text evidence="2">Belongs to the cytidine and deoxycytidylate deaminase family.</text>
</comment>
<keyword evidence="13" id="KW-1185">Reference proteome</keyword>
<evidence type="ECO:0000256" key="5">
    <source>
        <dbReference type="ARBA" id="ARBA00022664"/>
    </source>
</evidence>